<dbReference type="InterPro" id="IPR014014">
    <property type="entry name" value="RNA_helicase_DEAD_Q_motif"/>
</dbReference>
<dbReference type="KEGG" id="pprt:ET464_09565"/>
<proteinExistence type="predicted"/>
<dbReference type="Pfam" id="PF00271">
    <property type="entry name" value="Helicase_C"/>
    <property type="match status" value="1"/>
</dbReference>
<dbReference type="InterPro" id="IPR001650">
    <property type="entry name" value="Helicase_C-like"/>
</dbReference>
<dbReference type="InterPro" id="IPR014001">
    <property type="entry name" value="Helicase_ATP-bd"/>
</dbReference>
<name>A0A4P6EVE8_9BACL</name>
<feature type="compositionally biased region" description="Basic and acidic residues" evidence="6">
    <location>
        <begin position="430"/>
        <end position="462"/>
    </location>
</feature>
<evidence type="ECO:0000259" key="7">
    <source>
        <dbReference type="PROSITE" id="PS51192"/>
    </source>
</evidence>
<dbReference type="GO" id="GO:0003724">
    <property type="term" value="F:RNA helicase activity"/>
    <property type="evidence" value="ECO:0007669"/>
    <property type="project" value="InterPro"/>
</dbReference>
<dbReference type="Gene3D" id="3.40.50.300">
    <property type="entry name" value="P-loop containing nucleotide triphosphate hydrolases"/>
    <property type="match status" value="2"/>
</dbReference>
<keyword evidence="11" id="KW-1185">Reference proteome</keyword>
<dbReference type="SUPFAM" id="SSF52540">
    <property type="entry name" value="P-loop containing nucleoside triphosphate hydrolases"/>
    <property type="match status" value="1"/>
</dbReference>
<dbReference type="GO" id="GO:0005524">
    <property type="term" value="F:ATP binding"/>
    <property type="evidence" value="ECO:0007669"/>
    <property type="project" value="UniProtKB-KW"/>
</dbReference>
<reference evidence="10 11" key="1">
    <citation type="submission" date="2019-01" db="EMBL/GenBank/DDBJ databases">
        <title>Genome sequencing of strain FW100M-2.</title>
        <authorList>
            <person name="Heo J."/>
            <person name="Kim S.-J."/>
            <person name="Kim J.-S."/>
            <person name="Hong S.-B."/>
            <person name="Kwon S.-W."/>
        </authorList>
    </citation>
    <scope>NUCLEOTIDE SEQUENCE [LARGE SCALE GENOMIC DNA]</scope>
    <source>
        <strain evidence="10 11">FW100M-2</strain>
    </source>
</reference>
<feature type="compositionally biased region" description="Basic and acidic residues" evidence="6">
    <location>
        <begin position="536"/>
        <end position="545"/>
    </location>
</feature>
<feature type="domain" description="Helicase ATP-binding" evidence="7">
    <location>
        <begin position="35"/>
        <end position="205"/>
    </location>
</feature>
<dbReference type="OrthoDB" id="9805696at2"/>
<organism evidence="10 11">
    <name type="scientific">Paenibacillus protaetiae</name>
    <dbReference type="NCBI Taxonomy" id="2509456"/>
    <lineage>
        <taxon>Bacteria</taxon>
        <taxon>Bacillati</taxon>
        <taxon>Bacillota</taxon>
        <taxon>Bacilli</taxon>
        <taxon>Bacillales</taxon>
        <taxon>Paenibacillaceae</taxon>
        <taxon>Paenibacillus</taxon>
    </lineage>
</organism>
<feature type="domain" description="DEAD-box RNA helicase Q" evidence="9">
    <location>
        <begin position="4"/>
        <end position="32"/>
    </location>
</feature>
<dbReference type="PROSITE" id="PS51195">
    <property type="entry name" value="Q_MOTIF"/>
    <property type="match status" value="1"/>
</dbReference>
<evidence type="ECO:0000259" key="8">
    <source>
        <dbReference type="PROSITE" id="PS51194"/>
    </source>
</evidence>
<evidence type="ECO:0000256" key="4">
    <source>
        <dbReference type="ARBA" id="ARBA00022840"/>
    </source>
</evidence>
<sequence length="545" mass="59506">MTSSVWKQLGVADSLLAKLKENGIEEPTQVQAEAIPLLLEGKSLSARSQTGTGKTLAYLLPLLQKINAASAAVQAVVLSPTQELAMQIVRVAEAYGEPLGVRSQGLIGGAALKRQVERLKKHPQLVVGTPGRIHELIQMRKLKLSQASVVIIDEADQVFSLGSVKEVEQILWATAPNRQLAFFSATYPPQMVGIEGRWMKDAVRIHIEPQHLVSPTIEHYYLISDRRDKTDIVRRLVRMLEPKSALLFLNDTNNISNWESKLSYEGFTVETLYGDADKQRRAATLARFRDGRCQLLLATDVAARGIDIDNLPLVIQIDPAADADHYVHRAGRTGRMGKPGTVVSIVTFQERFIMDKFSKALKIELPEKTMYKGKLTSPEAARSGGSPAKGGVHSANAPRTQAERDSRRGGNYAGGENREGRSGGANAAGQRREPAAASREGRFETADARDSRVGRVRKEADWKAAGTAPRERSAAGEAHRRQRPAETGETAAIAGVRSQPKPGAASQSRSQAQPAKAKAERHKNRKDKGAPKWLKAKRESGDSKL</sequence>
<dbReference type="PANTHER" id="PTHR47963">
    <property type="entry name" value="DEAD-BOX ATP-DEPENDENT RNA HELICASE 47, MITOCHONDRIAL"/>
    <property type="match status" value="1"/>
</dbReference>
<dbReference type="Pfam" id="PF00270">
    <property type="entry name" value="DEAD"/>
    <property type="match status" value="1"/>
</dbReference>
<dbReference type="PROSITE" id="PS51192">
    <property type="entry name" value="HELICASE_ATP_BIND_1"/>
    <property type="match status" value="1"/>
</dbReference>
<dbReference type="SMART" id="SM00487">
    <property type="entry name" value="DEXDc"/>
    <property type="match status" value="1"/>
</dbReference>
<dbReference type="InterPro" id="IPR050547">
    <property type="entry name" value="DEAD_box_RNA_helicases"/>
</dbReference>
<dbReference type="InterPro" id="IPR027417">
    <property type="entry name" value="P-loop_NTPase"/>
</dbReference>
<dbReference type="InterPro" id="IPR044742">
    <property type="entry name" value="DEAD/DEAH_RhlB"/>
</dbReference>
<dbReference type="GO" id="GO:0016787">
    <property type="term" value="F:hydrolase activity"/>
    <property type="evidence" value="ECO:0007669"/>
    <property type="project" value="UniProtKB-KW"/>
</dbReference>
<gene>
    <name evidence="10" type="ORF">ET464_09565</name>
</gene>
<feature type="short sequence motif" description="Q motif" evidence="5">
    <location>
        <begin position="4"/>
        <end position="32"/>
    </location>
</feature>
<dbReference type="Proteomes" id="UP000293568">
    <property type="component" value="Chromosome"/>
</dbReference>
<dbReference type="CDD" id="cd18787">
    <property type="entry name" value="SF2_C_DEAD"/>
    <property type="match status" value="1"/>
</dbReference>
<dbReference type="PROSITE" id="PS51194">
    <property type="entry name" value="HELICASE_CTER"/>
    <property type="match status" value="1"/>
</dbReference>
<keyword evidence="3 10" id="KW-0347">Helicase</keyword>
<evidence type="ECO:0000256" key="6">
    <source>
        <dbReference type="SAM" id="MobiDB-lite"/>
    </source>
</evidence>
<feature type="domain" description="Helicase C-terminal" evidence="8">
    <location>
        <begin position="231"/>
        <end position="376"/>
    </location>
</feature>
<evidence type="ECO:0000256" key="5">
    <source>
        <dbReference type="PROSITE-ProRule" id="PRU00552"/>
    </source>
</evidence>
<feature type="region of interest" description="Disordered" evidence="6">
    <location>
        <begin position="374"/>
        <end position="545"/>
    </location>
</feature>
<dbReference type="EMBL" id="CP035492">
    <property type="protein sequence ID" value="QAY66616.1"/>
    <property type="molecule type" value="Genomic_DNA"/>
</dbReference>
<keyword evidence="2" id="KW-0378">Hydrolase</keyword>
<dbReference type="CDD" id="cd00268">
    <property type="entry name" value="DEADc"/>
    <property type="match status" value="1"/>
</dbReference>
<evidence type="ECO:0000256" key="1">
    <source>
        <dbReference type="ARBA" id="ARBA00022741"/>
    </source>
</evidence>
<protein>
    <submittedName>
        <fullName evidence="10">DEAD/DEAH box helicase</fullName>
    </submittedName>
</protein>
<feature type="compositionally biased region" description="Basic and acidic residues" evidence="6">
    <location>
        <begin position="469"/>
        <end position="486"/>
    </location>
</feature>
<evidence type="ECO:0000256" key="3">
    <source>
        <dbReference type="ARBA" id="ARBA00022806"/>
    </source>
</evidence>
<dbReference type="AlphaFoldDB" id="A0A4P6EVE8"/>
<dbReference type="GO" id="GO:0003723">
    <property type="term" value="F:RNA binding"/>
    <property type="evidence" value="ECO:0007669"/>
    <property type="project" value="TreeGrafter"/>
</dbReference>
<keyword evidence="4" id="KW-0067">ATP-binding</keyword>
<evidence type="ECO:0000259" key="9">
    <source>
        <dbReference type="PROSITE" id="PS51195"/>
    </source>
</evidence>
<accession>A0A4P6EVE8</accession>
<dbReference type="SMART" id="SM00490">
    <property type="entry name" value="HELICc"/>
    <property type="match status" value="1"/>
</dbReference>
<dbReference type="PANTHER" id="PTHR47963:SF3">
    <property type="entry name" value="DEAD-BOX ATP-DEPENDENT RNA HELICASE 47, MITOCHONDRIAL"/>
    <property type="match status" value="1"/>
</dbReference>
<feature type="compositionally biased region" description="Low complexity" evidence="6">
    <location>
        <begin position="504"/>
        <end position="516"/>
    </location>
</feature>
<evidence type="ECO:0000313" key="11">
    <source>
        <dbReference type="Proteomes" id="UP000293568"/>
    </source>
</evidence>
<evidence type="ECO:0000313" key="10">
    <source>
        <dbReference type="EMBL" id="QAY66616.1"/>
    </source>
</evidence>
<keyword evidence="1" id="KW-0547">Nucleotide-binding</keyword>
<evidence type="ECO:0000256" key="2">
    <source>
        <dbReference type="ARBA" id="ARBA00022801"/>
    </source>
</evidence>
<dbReference type="InterPro" id="IPR011545">
    <property type="entry name" value="DEAD/DEAH_box_helicase_dom"/>
</dbReference>
<dbReference type="RefSeq" id="WP_129440369.1">
    <property type="nucleotide sequence ID" value="NZ_CP035492.1"/>
</dbReference>